<dbReference type="EMBL" id="LRPC01000001">
    <property type="protein sequence ID" value="KYG78003.1"/>
    <property type="molecule type" value="Genomic_DNA"/>
</dbReference>
<organism evidence="1 2">
    <name type="scientific">Roseivirga spongicola</name>
    <dbReference type="NCBI Taxonomy" id="333140"/>
    <lineage>
        <taxon>Bacteria</taxon>
        <taxon>Pseudomonadati</taxon>
        <taxon>Bacteroidota</taxon>
        <taxon>Cytophagia</taxon>
        <taxon>Cytophagales</taxon>
        <taxon>Roseivirgaceae</taxon>
        <taxon>Roseivirga</taxon>
    </lineage>
</organism>
<name>A0A150XH06_9BACT</name>
<dbReference type="AlphaFoldDB" id="A0A150XH06"/>
<dbReference type="RefSeq" id="WP_068216980.1">
    <property type="nucleotide sequence ID" value="NZ_CP139724.1"/>
</dbReference>
<accession>A0A150XH06</accession>
<dbReference type="Proteomes" id="UP000075606">
    <property type="component" value="Unassembled WGS sequence"/>
</dbReference>
<dbReference type="OrthoDB" id="853687at2"/>
<evidence type="ECO:0000313" key="1">
    <source>
        <dbReference type="EMBL" id="KYG78003.1"/>
    </source>
</evidence>
<proteinExistence type="predicted"/>
<gene>
    <name evidence="1" type="ORF">AWW68_04345</name>
</gene>
<dbReference type="STRING" id="333140.AWW68_04345"/>
<sequence length="66" mass="7675">MAKSFNNLRVGKKFRLTNFGEEYEFVIEEIMADGDCQLKDINTLEKYRLFDLISFGKGGDFEIESL</sequence>
<comment type="caution">
    <text evidence="1">The sequence shown here is derived from an EMBL/GenBank/DDBJ whole genome shotgun (WGS) entry which is preliminary data.</text>
</comment>
<protein>
    <submittedName>
        <fullName evidence="1">Uncharacterized protein</fullName>
    </submittedName>
</protein>
<evidence type="ECO:0000313" key="2">
    <source>
        <dbReference type="Proteomes" id="UP000075606"/>
    </source>
</evidence>
<reference evidence="1 2" key="1">
    <citation type="submission" date="2016-01" db="EMBL/GenBank/DDBJ databases">
        <title>Genome sequencing of Roseivirga spongicola UST030701-084.</title>
        <authorList>
            <person name="Selvaratnam C."/>
            <person name="Thevarajoo S."/>
            <person name="Goh K.M."/>
            <person name="Ee R."/>
            <person name="Chan K.-G."/>
            <person name="Chong C.S."/>
        </authorList>
    </citation>
    <scope>NUCLEOTIDE SEQUENCE [LARGE SCALE GENOMIC DNA]</scope>
    <source>
        <strain evidence="1 2">UST030701-084</strain>
    </source>
</reference>
<keyword evidence="2" id="KW-1185">Reference proteome</keyword>